<sequence length="134" mass="14996">MGTSPRSPFDDAKARLDVSTQVLEVVLSPLIRKSMERKTDPGTGFIQVFEGVFSNLVKLSGGLFSKFVISETDFLSLKHCYPHQQVLLASISLWWEASDSESESLDLLKRKMEFLALDSLPLCKMLCLVVVKEV</sequence>
<reference evidence="1" key="1">
    <citation type="journal article" date="2019" name="Science">
        <title>Mutation of a bHLH transcription factor allowed almond domestication.</title>
        <authorList>
            <person name="Sanchez-Perez R."/>
            <person name="Pavan S."/>
            <person name="Mazzeo R."/>
            <person name="Moldovan C."/>
            <person name="Aiese Cigliano R."/>
            <person name="Del Cueto J."/>
            <person name="Ricciardi F."/>
            <person name="Lotti C."/>
            <person name="Ricciardi L."/>
            <person name="Dicenta F."/>
            <person name="Lopez-Marques R.L."/>
            <person name="Lindberg Moller B."/>
        </authorList>
    </citation>
    <scope>NUCLEOTIDE SEQUENCE</scope>
</reference>
<gene>
    <name evidence="1" type="ORF">Prudu_017830</name>
</gene>
<evidence type="ECO:0000313" key="1">
    <source>
        <dbReference type="EMBL" id="BBH06242.1"/>
    </source>
</evidence>
<dbReference type="EMBL" id="AP019302">
    <property type="protein sequence ID" value="BBH06242.1"/>
    <property type="molecule type" value="Genomic_DNA"/>
</dbReference>
<accession>A0A4Y1RPG2</accession>
<dbReference type="AlphaFoldDB" id="A0A4Y1RPG2"/>
<name>A0A4Y1RPG2_PRUDU</name>
<proteinExistence type="predicted"/>
<organism evidence="1">
    <name type="scientific">Prunus dulcis</name>
    <name type="common">Almond</name>
    <name type="synonym">Amygdalus dulcis</name>
    <dbReference type="NCBI Taxonomy" id="3755"/>
    <lineage>
        <taxon>Eukaryota</taxon>
        <taxon>Viridiplantae</taxon>
        <taxon>Streptophyta</taxon>
        <taxon>Embryophyta</taxon>
        <taxon>Tracheophyta</taxon>
        <taxon>Spermatophyta</taxon>
        <taxon>Magnoliopsida</taxon>
        <taxon>eudicotyledons</taxon>
        <taxon>Gunneridae</taxon>
        <taxon>Pentapetalae</taxon>
        <taxon>rosids</taxon>
        <taxon>fabids</taxon>
        <taxon>Rosales</taxon>
        <taxon>Rosaceae</taxon>
        <taxon>Amygdaloideae</taxon>
        <taxon>Amygdaleae</taxon>
        <taxon>Prunus</taxon>
    </lineage>
</organism>
<protein>
    <submittedName>
        <fullName evidence="1">Uncharacterized protein</fullName>
    </submittedName>
</protein>